<sequence>MTGQITRSCDRGALGFGIYDGAYRQARPFNTSLDINAGSDILYQYLPVMIDRSFFKLTEIQYNPDGSYNIFDRHGVRFVFAQTGTIGIFNFLAFINNVVAALAMFSIAGVLVDYIMIYFLPNRKNYSEAKFEGISF</sequence>
<evidence type="ECO:0000256" key="8">
    <source>
        <dbReference type="ARBA" id="ARBA00023286"/>
    </source>
</evidence>
<comment type="similarity">
    <text evidence="2">Belongs to the P2X receptor family.</text>
</comment>
<dbReference type="Pfam" id="PF00864">
    <property type="entry name" value="P2X_receptor"/>
    <property type="match status" value="1"/>
</dbReference>
<gene>
    <name evidence="11" type="primary">P2RX2</name>
    <name evidence="11" type="ORF">HK103_003228</name>
</gene>
<keyword evidence="4 10" id="KW-0812">Transmembrane</keyword>
<evidence type="ECO:0000256" key="1">
    <source>
        <dbReference type="ARBA" id="ARBA00004308"/>
    </source>
</evidence>
<keyword evidence="9" id="KW-0407">Ion channel</keyword>
<dbReference type="Gene3D" id="1.10.287.940">
    <property type="entry name" value="atp-gated p2x4 ion channel"/>
    <property type="match status" value="1"/>
</dbReference>
<keyword evidence="8" id="KW-1071">Ligand-gated ion channel</keyword>
<keyword evidence="3" id="KW-0813">Transport</keyword>
<proteinExistence type="inferred from homology"/>
<protein>
    <submittedName>
        <fullName evidence="11">P2X purinoceptor 2</fullName>
    </submittedName>
</protein>
<comment type="subcellular location">
    <subcellularLocation>
        <location evidence="1">Endomembrane system</location>
    </subcellularLocation>
</comment>
<accession>A0AAD5UKK9</accession>
<reference evidence="11" key="1">
    <citation type="submission" date="2020-05" db="EMBL/GenBank/DDBJ databases">
        <title>Phylogenomic resolution of chytrid fungi.</title>
        <authorList>
            <person name="Stajich J.E."/>
            <person name="Amses K."/>
            <person name="Simmons R."/>
            <person name="Seto K."/>
            <person name="Myers J."/>
            <person name="Bonds A."/>
            <person name="Quandt C.A."/>
            <person name="Barry K."/>
            <person name="Liu P."/>
            <person name="Grigoriev I."/>
            <person name="Longcore J.E."/>
            <person name="James T.Y."/>
        </authorList>
    </citation>
    <scope>NUCLEOTIDE SEQUENCE</scope>
    <source>
        <strain evidence="11">PLAUS21</strain>
    </source>
</reference>
<dbReference type="Proteomes" id="UP001210925">
    <property type="component" value="Unassembled WGS sequence"/>
</dbReference>
<keyword evidence="7 10" id="KW-0472">Membrane</keyword>
<keyword evidence="6" id="KW-0406">Ion transport</keyword>
<dbReference type="GO" id="GO:0070588">
    <property type="term" value="P:calcium ion transmembrane transport"/>
    <property type="evidence" value="ECO:0007669"/>
    <property type="project" value="TreeGrafter"/>
</dbReference>
<feature type="transmembrane region" description="Helical" evidence="10">
    <location>
        <begin position="78"/>
        <end position="95"/>
    </location>
</feature>
<evidence type="ECO:0000256" key="10">
    <source>
        <dbReference type="SAM" id="Phobius"/>
    </source>
</evidence>
<keyword evidence="5 10" id="KW-1133">Transmembrane helix</keyword>
<comment type="caution">
    <text evidence="11">The sequence shown here is derived from an EMBL/GenBank/DDBJ whole genome shotgun (WGS) entry which is preliminary data.</text>
</comment>
<dbReference type="GO" id="GO:0016020">
    <property type="term" value="C:membrane"/>
    <property type="evidence" value="ECO:0007669"/>
    <property type="project" value="TreeGrafter"/>
</dbReference>
<dbReference type="AlphaFoldDB" id="A0AAD5UKK9"/>
<evidence type="ECO:0000256" key="5">
    <source>
        <dbReference type="ARBA" id="ARBA00022989"/>
    </source>
</evidence>
<evidence type="ECO:0000313" key="11">
    <source>
        <dbReference type="EMBL" id="KAJ3258846.1"/>
    </source>
</evidence>
<feature type="transmembrane region" description="Helical" evidence="10">
    <location>
        <begin position="101"/>
        <end position="120"/>
    </location>
</feature>
<evidence type="ECO:0000313" key="12">
    <source>
        <dbReference type="Proteomes" id="UP001210925"/>
    </source>
</evidence>
<keyword evidence="12" id="KW-1185">Reference proteome</keyword>
<dbReference type="PANTHER" id="PTHR10125:SF31">
    <property type="entry name" value="P2X RECEPTOR E"/>
    <property type="match status" value="1"/>
</dbReference>
<dbReference type="InterPro" id="IPR059116">
    <property type="entry name" value="P2X_receptor"/>
</dbReference>
<dbReference type="PANTHER" id="PTHR10125">
    <property type="entry name" value="P2X PURINOCEPTOR"/>
    <property type="match status" value="1"/>
</dbReference>
<evidence type="ECO:0000256" key="4">
    <source>
        <dbReference type="ARBA" id="ARBA00022692"/>
    </source>
</evidence>
<dbReference type="GO" id="GO:0007165">
    <property type="term" value="P:signal transduction"/>
    <property type="evidence" value="ECO:0007669"/>
    <property type="project" value="UniProtKB-ARBA"/>
</dbReference>
<evidence type="ECO:0000256" key="2">
    <source>
        <dbReference type="ARBA" id="ARBA00009848"/>
    </source>
</evidence>
<name>A0AAD5UKK9_9FUNG</name>
<evidence type="ECO:0000256" key="3">
    <source>
        <dbReference type="ARBA" id="ARBA00022448"/>
    </source>
</evidence>
<dbReference type="GO" id="GO:0012505">
    <property type="term" value="C:endomembrane system"/>
    <property type="evidence" value="ECO:0007669"/>
    <property type="project" value="UniProtKB-SubCell"/>
</dbReference>
<evidence type="ECO:0000256" key="7">
    <source>
        <dbReference type="ARBA" id="ARBA00023136"/>
    </source>
</evidence>
<evidence type="ECO:0000256" key="9">
    <source>
        <dbReference type="ARBA" id="ARBA00023303"/>
    </source>
</evidence>
<dbReference type="EMBL" id="JADGKB010000023">
    <property type="protein sequence ID" value="KAJ3258846.1"/>
    <property type="molecule type" value="Genomic_DNA"/>
</dbReference>
<evidence type="ECO:0000256" key="6">
    <source>
        <dbReference type="ARBA" id="ARBA00023065"/>
    </source>
</evidence>
<organism evidence="11 12">
    <name type="scientific">Boothiomyces macroporosus</name>
    <dbReference type="NCBI Taxonomy" id="261099"/>
    <lineage>
        <taxon>Eukaryota</taxon>
        <taxon>Fungi</taxon>
        <taxon>Fungi incertae sedis</taxon>
        <taxon>Chytridiomycota</taxon>
        <taxon>Chytridiomycota incertae sedis</taxon>
        <taxon>Chytridiomycetes</taxon>
        <taxon>Rhizophydiales</taxon>
        <taxon>Terramycetaceae</taxon>
        <taxon>Boothiomyces</taxon>
    </lineage>
</organism>
<dbReference type="GO" id="GO:0015267">
    <property type="term" value="F:channel activity"/>
    <property type="evidence" value="ECO:0007669"/>
    <property type="project" value="UniProtKB-ARBA"/>
</dbReference>